<evidence type="ECO:0000313" key="2">
    <source>
        <dbReference type="EMBL" id="GEZ40088.1"/>
    </source>
</evidence>
<keyword evidence="1" id="KW-0175">Coiled coil</keyword>
<organism evidence="2">
    <name type="scientific">Tanacetum cinerariifolium</name>
    <name type="common">Dalmatian daisy</name>
    <name type="synonym">Chrysanthemum cinerariifolium</name>
    <dbReference type="NCBI Taxonomy" id="118510"/>
    <lineage>
        <taxon>Eukaryota</taxon>
        <taxon>Viridiplantae</taxon>
        <taxon>Streptophyta</taxon>
        <taxon>Embryophyta</taxon>
        <taxon>Tracheophyta</taxon>
        <taxon>Spermatophyta</taxon>
        <taxon>Magnoliopsida</taxon>
        <taxon>eudicotyledons</taxon>
        <taxon>Gunneridae</taxon>
        <taxon>Pentapetalae</taxon>
        <taxon>asterids</taxon>
        <taxon>campanulids</taxon>
        <taxon>Asterales</taxon>
        <taxon>Asteraceae</taxon>
        <taxon>Asteroideae</taxon>
        <taxon>Anthemideae</taxon>
        <taxon>Anthemidinae</taxon>
        <taxon>Tanacetum</taxon>
    </lineage>
</organism>
<dbReference type="AlphaFoldDB" id="A0A699I863"/>
<name>A0A699I863_TANCI</name>
<evidence type="ECO:0000256" key="1">
    <source>
        <dbReference type="SAM" id="Coils"/>
    </source>
</evidence>
<proteinExistence type="predicted"/>
<accession>A0A699I863</accession>
<dbReference type="EMBL" id="BKCJ010274424">
    <property type="protein sequence ID" value="GEZ40088.1"/>
    <property type="molecule type" value="Genomic_DNA"/>
</dbReference>
<sequence>MARQCLKPKRKTNAKWFRDKVLLVVAQGSSKVLNKEELEFLVDPGVAEGLVTQTIITHNAAYQLDDLDVYDSDCDDFSTAKAVLMANLSSYGSDVLSEDTNSSAQQNAMILSVFKQLSNQVANCNKVNKENLIANESLSAELEKYKERVKLLEERQNVDLSTREKLIMDDIIREKNAQFADFEKEINYLKQTLSEQSKERQRLASVYPKIFN</sequence>
<evidence type="ECO:0008006" key="3">
    <source>
        <dbReference type="Google" id="ProtNLM"/>
    </source>
</evidence>
<feature type="coiled-coil region" evidence="1">
    <location>
        <begin position="128"/>
        <end position="192"/>
    </location>
</feature>
<protein>
    <recommendedName>
        <fullName evidence="3">Retrovirus-related Pol polyprotein from transposon TNT 1-94</fullName>
    </recommendedName>
</protein>
<gene>
    <name evidence="2" type="ORF">Tci_512061</name>
</gene>
<reference evidence="2" key="1">
    <citation type="journal article" date="2019" name="Sci. Rep.">
        <title>Draft genome of Tanacetum cinerariifolium, the natural source of mosquito coil.</title>
        <authorList>
            <person name="Yamashiro T."/>
            <person name="Shiraishi A."/>
            <person name="Satake H."/>
            <person name="Nakayama K."/>
        </authorList>
    </citation>
    <scope>NUCLEOTIDE SEQUENCE</scope>
</reference>
<comment type="caution">
    <text evidence="2">The sequence shown here is derived from an EMBL/GenBank/DDBJ whole genome shotgun (WGS) entry which is preliminary data.</text>
</comment>